<feature type="region of interest" description="Disordered" evidence="1">
    <location>
        <begin position="152"/>
        <end position="172"/>
    </location>
</feature>
<evidence type="ECO:0000313" key="2">
    <source>
        <dbReference type="EMBL" id="KIQ71235.1"/>
    </source>
</evidence>
<dbReference type="PATRIC" id="fig|1123501.6.peg.680"/>
<keyword evidence="3" id="KW-1185">Reference proteome</keyword>
<comment type="caution">
    <text evidence="2">The sequence shown here is derived from an EMBL/GenBank/DDBJ whole genome shotgun (WGS) entry which is preliminary data.</text>
</comment>
<evidence type="ECO:0000256" key="1">
    <source>
        <dbReference type="SAM" id="MobiDB-lite"/>
    </source>
</evidence>
<evidence type="ECO:0000313" key="3">
    <source>
        <dbReference type="Proteomes" id="UP000035100"/>
    </source>
</evidence>
<dbReference type="Proteomes" id="UP000035100">
    <property type="component" value="Unassembled WGS sequence"/>
</dbReference>
<gene>
    <name evidence="2" type="ORF">Wenmar_00614</name>
</gene>
<organism evidence="2 3">
    <name type="scientific">Wenxinia marina DSM 24838</name>
    <dbReference type="NCBI Taxonomy" id="1123501"/>
    <lineage>
        <taxon>Bacteria</taxon>
        <taxon>Pseudomonadati</taxon>
        <taxon>Pseudomonadota</taxon>
        <taxon>Alphaproteobacteria</taxon>
        <taxon>Rhodobacterales</taxon>
        <taxon>Roseobacteraceae</taxon>
        <taxon>Wenxinia</taxon>
    </lineage>
</organism>
<dbReference type="EMBL" id="AONG01000003">
    <property type="protein sequence ID" value="KIQ71235.1"/>
    <property type="molecule type" value="Genomic_DNA"/>
</dbReference>
<sequence>MNTRTQRFVIKPSSACPAHLKTSRGHPVAQVSLDIDEVARCAWNEILQTAPRSTSLFGLLEDLLEPGPNLVWRDRGPGRGTEMRRSFSGLFGRFFARAYLEQHHDFVWFTAIDGDSFHLSPSWRVIRKPRSQTEMPDWICARPGELAIGEAKGSHQKGNATRGGMPGPIKTADGQIQGIRVQKGVRRGSKTIWQSKRPKGWAVMSRWGLANPARDPFLYALDPETEGETPKPEEISELVQAVARTYVEQTALGLGLLMSVDGKLAVAPHRRVQVAGDQDKAIFAGTIITPFGSLDRDFERAKEIASLVPKPDLVLFVGFEEGLLNDYLKGLTLVPRSRRRIGDLSLVGRDGLVMAPVQQIIDVGYSTDQD</sequence>
<proteinExistence type="predicted"/>
<dbReference type="AlphaFoldDB" id="A0A0D0NST5"/>
<reference evidence="2 3" key="1">
    <citation type="submission" date="2013-01" db="EMBL/GenBank/DDBJ databases">
        <authorList>
            <person name="Fiebig A."/>
            <person name="Goeker M."/>
            <person name="Klenk H.-P.P."/>
        </authorList>
    </citation>
    <scope>NUCLEOTIDE SEQUENCE [LARGE SCALE GENOMIC DNA]</scope>
    <source>
        <strain evidence="2 3">DSM 24838</strain>
    </source>
</reference>
<name>A0A0D0NST5_9RHOB</name>
<accession>A0A0D0NST5</accession>
<protein>
    <submittedName>
        <fullName evidence="2">Uncharacterized protein</fullName>
    </submittedName>
</protein>